<keyword evidence="13" id="KW-1185">Reference proteome</keyword>
<feature type="binding site" evidence="10">
    <location>
        <position position="136"/>
    </location>
    <ligand>
        <name>FAD</name>
        <dbReference type="ChEBI" id="CHEBI:57692"/>
    </ligand>
</feature>
<keyword evidence="6" id="KW-0560">Oxidoreductase</keyword>
<dbReference type="PANTHER" id="PTHR13914:SF0">
    <property type="entry name" value="PROLINE DEHYDROGENASE 1, MITOCHONDRIAL"/>
    <property type="match status" value="1"/>
</dbReference>
<evidence type="ECO:0000256" key="10">
    <source>
        <dbReference type="PIRSR" id="PIRSR000196-2"/>
    </source>
</evidence>
<comment type="pathway">
    <text evidence="1">Amino-acid degradation; L-proline degradation into L-glutamate; L-glutamate from L-proline: step 1/2.</text>
</comment>
<keyword evidence="4 10" id="KW-0547">Nucleotide-binding</keyword>
<dbReference type="Pfam" id="PF01619">
    <property type="entry name" value="Pro_dh"/>
    <property type="match status" value="1"/>
</dbReference>
<evidence type="ECO:0000256" key="1">
    <source>
        <dbReference type="ARBA" id="ARBA00004739"/>
    </source>
</evidence>
<dbReference type="InterPro" id="IPR002872">
    <property type="entry name" value="Proline_DH_dom"/>
</dbReference>
<evidence type="ECO:0000256" key="2">
    <source>
        <dbReference type="ARBA" id="ARBA00012695"/>
    </source>
</evidence>
<accession>A0A1G7QTJ4</accession>
<comment type="catalytic activity">
    <reaction evidence="8">
        <text>L-proline + a quinone = (S)-1-pyrroline-5-carboxylate + a quinol + H(+)</text>
        <dbReference type="Rhea" id="RHEA:23784"/>
        <dbReference type="ChEBI" id="CHEBI:15378"/>
        <dbReference type="ChEBI" id="CHEBI:17388"/>
        <dbReference type="ChEBI" id="CHEBI:24646"/>
        <dbReference type="ChEBI" id="CHEBI:60039"/>
        <dbReference type="ChEBI" id="CHEBI:132124"/>
        <dbReference type="EC" id="1.5.5.2"/>
    </reaction>
</comment>
<evidence type="ECO:0000256" key="7">
    <source>
        <dbReference type="ARBA" id="ARBA00023062"/>
    </source>
</evidence>
<keyword evidence="3" id="KW-0285">Flavoprotein</keyword>
<evidence type="ECO:0000256" key="4">
    <source>
        <dbReference type="ARBA" id="ARBA00022741"/>
    </source>
</evidence>
<dbReference type="PIRSF" id="PIRSF000196">
    <property type="entry name" value="Pro_dehydrog"/>
    <property type="match status" value="1"/>
</dbReference>
<dbReference type="Proteomes" id="UP000198923">
    <property type="component" value="Unassembled WGS sequence"/>
</dbReference>
<dbReference type="InterPro" id="IPR015659">
    <property type="entry name" value="Proline_oxidase"/>
</dbReference>
<dbReference type="OrthoDB" id="9773461at2"/>
<feature type="binding site" evidence="10">
    <location>
        <begin position="227"/>
        <end position="228"/>
    </location>
    <ligand>
        <name>FAD</name>
        <dbReference type="ChEBI" id="CHEBI:57692"/>
    </ligand>
</feature>
<feature type="binding site" evidence="9">
    <location>
        <position position="98"/>
    </location>
    <ligand>
        <name>substrate</name>
    </ligand>
</feature>
<dbReference type="GO" id="GO:0010133">
    <property type="term" value="P:L-proline catabolic process to L-glutamate"/>
    <property type="evidence" value="ECO:0007669"/>
    <property type="project" value="UniProtKB-UniPathway"/>
</dbReference>
<dbReference type="SUPFAM" id="SSF51730">
    <property type="entry name" value="FAD-linked oxidoreductase"/>
    <property type="match status" value="1"/>
</dbReference>
<dbReference type="STRING" id="504805.SAMN05421505_101118"/>
<evidence type="ECO:0000259" key="11">
    <source>
        <dbReference type="Pfam" id="PF01619"/>
    </source>
</evidence>
<sequence length="308" mass="33234">MLGSLLLAGSRSALVRRAVSGFPVTRKVVNRFVAGETTADAVAATRRLAAAGLAVTIDHLGEETRDAASAGETAKAYVALLEALQPYDLGHRAEVSVKLSAVGQALGADGDRIALENARVICEAAQAAGGTVTLDMEDHTTVDSTLGILRDLRADFPATGVAIQAYLFRSEGDCRDLAGEGSRVRLVKGAYAEPASVAHQKKADVDKAYVRALRILMEGRGYPMIATHDDRLIEIAETLAERCGRAQGTYEYQMLYGIRTDKQEALAGAGHTMRVYVPYGDDWYGYFMRRLAERPANIAFFLRSFTSK</sequence>
<name>A0A1G7QTJ4_9ACTN</name>
<reference evidence="12 13" key="1">
    <citation type="submission" date="2016-10" db="EMBL/GenBank/DDBJ databases">
        <authorList>
            <person name="de Groot N.N."/>
        </authorList>
    </citation>
    <scope>NUCLEOTIDE SEQUENCE [LARGE SCALE GENOMIC DNA]</scope>
    <source>
        <strain evidence="12 13">CPCC 201354</strain>
    </source>
</reference>
<dbReference type="PANTHER" id="PTHR13914">
    <property type="entry name" value="PROLINE OXIDASE"/>
    <property type="match status" value="1"/>
</dbReference>
<organism evidence="12 13">
    <name type="scientific">Sinosporangium album</name>
    <dbReference type="NCBI Taxonomy" id="504805"/>
    <lineage>
        <taxon>Bacteria</taxon>
        <taxon>Bacillati</taxon>
        <taxon>Actinomycetota</taxon>
        <taxon>Actinomycetes</taxon>
        <taxon>Streptosporangiales</taxon>
        <taxon>Streptosporangiaceae</taxon>
        <taxon>Sinosporangium</taxon>
    </lineage>
</organism>
<evidence type="ECO:0000256" key="5">
    <source>
        <dbReference type="ARBA" id="ARBA00022827"/>
    </source>
</evidence>
<evidence type="ECO:0000256" key="8">
    <source>
        <dbReference type="ARBA" id="ARBA00048779"/>
    </source>
</evidence>
<keyword evidence="5 10" id="KW-0274">FAD</keyword>
<feature type="binding site" evidence="10">
    <location>
        <begin position="188"/>
        <end position="190"/>
    </location>
    <ligand>
        <name>FAD</name>
        <dbReference type="ChEBI" id="CHEBI:57692"/>
    </ligand>
</feature>
<feature type="binding site" evidence="10">
    <location>
        <position position="164"/>
    </location>
    <ligand>
        <name>FAD</name>
        <dbReference type="ChEBI" id="CHEBI:57692"/>
    </ligand>
</feature>
<dbReference type="InterPro" id="IPR029041">
    <property type="entry name" value="FAD-linked_oxidoreductase-like"/>
</dbReference>
<dbReference type="AlphaFoldDB" id="A0A1G7QTJ4"/>
<dbReference type="EC" id="1.5.5.2" evidence="2"/>
<feature type="domain" description="Proline dehydrogenase" evidence="11">
    <location>
        <begin position="43"/>
        <end position="300"/>
    </location>
</feature>
<dbReference type="InterPro" id="IPR008219">
    <property type="entry name" value="PRODH_bac_arc"/>
</dbReference>
<dbReference type="GO" id="GO:0004657">
    <property type="term" value="F:proline dehydrogenase activity"/>
    <property type="evidence" value="ECO:0007669"/>
    <property type="project" value="UniProtKB-EC"/>
</dbReference>
<evidence type="ECO:0000256" key="6">
    <source>
        <dbReference type="ARBA" id="ARBA00023002"/>
    </source>
</evidence>
<evidence type="ECO:0000256" key="9">
    <source>
        <dbReference type="PIRSR" id="PIRSR000196-1"/>
    </source>
</evidence>
<gene>
    <name evidence="12" type="ORF">SAMN05421505_101118</name>
</gene>
<dbReference type="RefSeq" id="WP_093167110.1">
    <property type="nucleotide sequence ID" value="NZ_FNCN01000001.1"/>
</dbReference>
<feature type="binding site" evidence="10">
    <location>
        <position position="202"/>
    </location>
    <ligand>
        <name>FAD</name>
        <dbReference type="ChEBI" id="CHEBI:57692"/>
    </ligand>
</feature>
<evidence type="ECO:0000256" key="3">
    <source>
        <dbReference type="ARBA" id="ARBA00022630"/>
    </source>
</evidence>
<evidence type="ECO:0000313" key="12">
    <source>
        <dbReference type="EMBL" id="SDG01803.1"/>
    </source>
</evidence>
<keyword evidence="7" id="KW-0642">Proline metabolism</keyword>
<dbReference type="GO" id="GO:0000166">
    <property type="term" value="F:nucleotide binding"/>
    <property type="evidence" value="ECO:0007669"/>
    <property type="project" value="UniProtKB-KW"/>
</dbReference>
<comment type="cofactor">
    <cofactor evidence="10">
        <name>FAD</name>
        <dbReference type="ChEBI" id="CHEBI:57692"/>
    </cofactor>
    <text evidence="10">Binds 1 FAD per subunit.</text>
</comment>
<evidence type="ECO:0000313" key="13">
    <source>
        <dbReference type="Proteomes" id="UP000198923"/>
    </source>
</evidence>
<feature type="binding site" evidence="9">
    <location>
        <position position="289"/>
    </location>
    <ligand>
        <name>substrate</name>
    </ligand>
</feature>
<feature type="binding site" evidence="9">
    <location>
        <position position="290"/>
    </location>
    <ligand>
        <name>substrate</name>
    </ligand>
</feature>
<dbReference type="Gene3D" id="3.20.20.220">
    <property type="match status" value="1"/>
</dbReference>
<dbReference type="UniPathway" id="UPA00261">
    <property type="reaction ID" value="UER00373"/>
</dbReference>
<dbReference type="EMBL" id="FNCN01000001">
    <property type="protein sequence ID" value="SDG01803.1"/>
    <property type="molecule type" value="Genomic_DNA"/>
</dbReference>
<protein>
    <recommendedName>
        <fullName evidence="2">proline dehydrogenase</fullName>
        <ecNumber evidence="2">1.5.5.2</ecNumber>
    </recommendedName>
</protein>
<proteinExistence type="predicted"/>